<organism evidence="1 3">
    <name type="scientific">Medicago truncatula</name>
    <name type="common">Barrel medic</name>
    <name type="synonym">Medicago tribuloides</name>
    <dbReference type="NCBI Taxonomy" id="3880"/>
    <lineage>
        <taxon>Eukaryota</taxon>
        <taxon>Viridiplantae</taxon>
        <taxon>Streptophyta</taxon>
        <taxon>Embryophyta</taxon>
        <taxon>Tracheophyta</taxon>
        <taxon>Spermatophyta</taxon>
        <taxon>Magnoliopsida</taxon>
        <taxon>eudicotyledons</taxon>
        <taxon>Gunneridae</taxon>
        <taxon>Pentapetalae</taxon>
        <taxon>rosids</taxon>
        <taxon>fabids</taxon>
        <taxon>Fabales</taxon>
        <taxon>Fabaceae</taxon>
        <taxon>Papilionoideae</taxon>
        <taxon>50 kb inversion clade</taxon>
        <taxon>NPAAA clade</taxon>
        <taxon>Hologalegina</taxon>
        <taxon>IRL clade</taxon>
        <taxon>Trifolieae</taxon>
        <taxon>Medicago</taxon>
    </lineage>
</organism>
<evidence type="ECO:0000313" key="3">
    <source>
        <dbReference type="Proteomes" id="UP000002051"/>
    </source>
</evidence>
<sequence length="52" mass="6034">MDARVDAEQHISDLTHIPIALKFKFWPSYFHSSVEIVPPFQNYPVSVLLSDF</sequence>
<dbReference type="EMBL" id="CM001220">
    <property type="protein sequence ID" value="KEH31114.1"/>
    <property type="molecule type" value="Genomic_DNA"/>
</dbReference>
<keyword evidence="3" id="KW-1185">Reference proteome</keyword>
<dbReference type="Proteomes" id="UP000002051">
    <property type="component" value="Chromosome 4"/>
</dbReference>
<reference evidence="1 3" key="2">
    <citation type="journal article" date="2014" name="BMC Genomics">
        <title>An improved genome release (version Mt4.0) for the model legume Medicago truncatula.</title>
        <authorList>
            <person name="Tang H."/>
            <person name="Krishnakumar V."/>
            <person name="Bidwell S."/>
            <person name="Rosen B."/>
            <person name="Chan A."/>
            <person name="Zhou S."/>
            <person name="Gentzbittel L."/>
            <person name="Childs K.L."/>
            <person name="Yandell M."/>
            <person name="Gundlach H."/>
            <person name="Mayer K.F."/>
            <person name="Schwartz D.C."/>
            <person name="Town C.D."/>
        </authorList>
    </citation>
    <scope>GENOME REANNOTATION</scope>
    <source>
        <strain evidence="1">A17</strain>
        <strain evidence="2 3">cv. Jemalong A17</strain>
    </source>
</reference>
<reference evidence="1 3" key="1">
    <citation type="journal article" date="2011" name="Nature">
        <title>The Medicago genome provides insight into the evolution of rhizobial symbioses.</title>
        <authorList>
            <person name="Young N.D."/>
            <person name="Debelle F."/>
            <person name="Oldroyd G.E."/>
            <person name="Geurts R."/>
            <person name="Cannon S.B."/>
            <person name="Udvardi M.K."/>
            <person name="Benedito V.A."/>
            <person name="Mayer K.F."/>
            <person name="Gouzy J."/>
            <person name="Schoof H."/>
            <person name="Van de Peer Y."/>
            <person name="Proost S."/>
            <person name="Cook D.R."/>
            <person name="Meyers B.C."/>
            <person name="Spannagl M."/>
            <person name="Cheung F."/>
            <person name="De Mita S."/>
            <person name="Krishnakumar V."/>
            <person name="Gundlach H."/>
            <person name="Zhou S."/>
            <person name="Mudge J."/>
            <person name="Bharti A.K."/>
            <person name="Murray J.D."/>
            <person name="Naoumkina M.A."/>
            <person name="Rosen B."/>
            <person name="Silverstein K.A."/>
            <person name="Tang H."/>
            <person name="Rombauts S."/>
            <person name="Zhao P.X."/>
            <person name="Zhou P."/>
            <person name="Barbe V."/>
            <person name="Bardou P."/>
            <person name="Bechner M."/>
            <person name="Bellec A."/>
            <person name="Berger A."/>
            <person name="Berges H."/>
            <person name="Bidwell S."/>
            <person name="Bisseling T."/>
            <person name="Choisne N."/>
            <person name="Couloux A."/>
            <person name="Denny R."/>
            <person name="Deshpande S."/>
            <person name="Dai X."/>
            <person name="Doyle J.J."/>
            <person name="Dudez A.M."/>
            <person name="Farmer A.D."/>
            <person name="Fouteau S."/>
            <person name="Franken C."/>
            <person name="Gibelin C."/>
            <person name="Gish J."/>
            <person name="Goldstein S."/>
            <person name="Gonzalez A.J."/>
            <person name="Green P.J."/>
            <person name="Hallab A."/>
            <person name="Hartog M."/>
            <person name="Hua A."/>
            <person name="Humphray S.J."/>
            <person name="Jeong D.H."/>
            <person name="Jing Y."/>
            <person name="Jocker A."/>
            <person name="Kenton S.M."/>
            <person name="Kim D.J."/>
            <person name="Klee K."/>
            <person name="Lai H."/>
            <person name="Lang C."/>
            <person name="Lin S."/>
            <person name="Macmil S.L."/>
            <person name="Magdelenat G."/>
            <person name="Matthews L."/>
            <person name="McCorrison J."/>
            <person name="Monaghan E.L."/>
            <person name="Mun J.H."/>
            <person name="Najar F.Z."/>
            <person name="Nicholson C."/>
            <person name="Noirot C."/>
            <person name="O'Bleness M."/>
            <person name="Paule C.R."/>
            <person name="Poulain J."/>
            <person name="Prion F."/>
            <person name="Qin B."/>
            <person name="Qu C."/>
            <person name="Retzel E.F."/>
            <person name="Riddle C."/>
            <person name="Sallet E."/>
            <person name="Samain S."/>
            <person name="Samson N."/>
            <person name="Sanders I."/>
            <person name="Saurat O."/>
            <person name="Scarpelli C."/>
            <person name="Schiex T."/>
            <person name="Segurens B."/>
            <person name="Severin A.J."/>
            <person name="Sherrier D.J."/>
            <person name="Shi R."/>
            <person name="Sims S."/>
            <person name="Singer S.R."/>
            <person name="Sinharoy S."/>
            <person name="Sterck L."/>
            <person name="Viollet A."/>
            <person name="Wang B.B."/>
            <person name="Wang K."/>
            <person name="Wang M."/>
            <person name="Wang X."/>
            <person name="Warfsmann J."/>
            <person name="Weissenbach J."/>
            <person name="White D.D."/>
            <person name="White J.D."/>
            <person name="Wiley G.B."/>
            <person name="Wincker P."/>
            <person name="Xing Y."/>
            <person name="Yang L."/>
            <person name="Yao Z."/>
            <person name="Ying F."/>
            <person name="Zhai J."/>
            <person name="Zhou L."/>
            <person name="Zuber A."/>
            <person name="Denarie J."/>
            <person name="Dixon R.A."/>
            <person name="May G.D."/>
            <person name="Schwartz D.C."/>
            <person name="Rogers J."/>
            <person name="Quetier F."/>
            <person name="Town C.D."/>
            <person name="Roe B.A."/>
        </authorList>
    </citation>
    <scope>NUCLEOTIDE SEQUENCE [LARGE SCALE GENOMIC DNA]</scope>
    <source>
        <strain evidence="1">A17</strain>
        <strain evidence="2 3">cv. Jemalong A17</strain>
    </source>
</reference>
<name>A0A072UMT9_MEDTR</name>
<reference evidence="2" key="3">
    <citation type="submission" date="2015-04" db="UniProtKB">
        <authorList>
            <consortium name="EnsemblPlants"/>
        </authorList>
    </citation>
    <scope>IDENTIFICATION</scope>
    <source>
        <strain evidence="2">cv. Jemalong A17</strain>
    </source>
</reference>
<protein>
    <submittedName>
        <fullName evidence="1 2">Uncharacterized protein</fullName>
    </submittedName>
</protein>
<evidence type="ECO:0000313" key="2">
    <source>
        <dbReference type="EnsemblPlants" id="KEH31114"/>
    </source>
</evidence>
<dbReference type="HOGENOM" id="CLU_3090253_0_0_1"/>
<evidence type="ECO:0000313" key="1">
    <source>
        <dbReference type="EMBL" id="KEH31114.1"/>
    </source>
</evidence>
<proteinExistence type="predicted"/>
<dbReference type="EnsemblPlants" id="KEH31114">
    <property type="protein sequence ID" value="KEH31114"/>
    <property type="gene ID" value="MTR_4g089075"/>
</dbReference>
<accession>A0A072UMT9</accession>
<dbReference type="AlphaFoldDB" id="A0A072UMT9"/>
<gene>
    <name evidence="1" type="ordered locus">MTR_4g089075</name>
</gene>